<organism evidence="9 10">
    <name type="scientific">Kangiella profundi</name>
    <dbReference type="NCBI Taxonomy" id="1561924"/>
    <lineage>
        <taxon>Bacteria</taxon>
        <taxon>Pseudomonadati</taxon>
        <taxon>Pseudomonadota</taxon>
        <taxon>Gammaproteobacteria</taxon>
        <taxon>Kangiellales</taxon>
        <taxon>Kangiellaceae</taxon>
        <taxon>Kangiella</taxon>
    </lineage>
</organism>
<evidence type="ECO:0000256" key="7">
    <source>
        <dbReference type="ARBA" id="ARBA00022756"/>
    </source>
</evidence>
<comment type="pathway">
    <text evidence="2 8">Cofactor biosynthesis; biotin biosynthesis.</text>
</comment>
<evidence type="ECO:0000256" key="2">
    <source>
        <dbReference type="ARBA" id="ARBA00004746"/>
    </source>
</evidence>
<dbReference type="HAMAP" id="MF_00835">
    <property type="entry name" value="BioC"/>
    <property type="match status" value="1"/>
</dbReference>
<keyword evidence="5 8" id="KW-0808">Transferase</keyword>
<protein>
    <recommendedName>
        <fullName evidence="3 8">Malonyl-[acyl-carrier protein] O-methyltransferase</fullName>
        <shortName evidence="8">Malonyl-ACP O-methyltransferase</shortName>
        <ecNumber evidence="3 8">2.1.1.197</ecNumber>
    </recommendedName>
    <alternativeName>
        <fullName evidence="8">Biotin synthesis protein BioC</fullName>
    </alternativeName>
</protein>
<dbReference type="UniPathway" id="UPA00078"/>
<dbReference type="GO" id="GO:0010340">
    <property type="term" value="F:carboxyl-O-methyltransferase activity"/>
    <property type="evidence" value="ECO:0007669"/>
    <property type="project" value="UniProtKB-UniRule"/>
</dbReference>
<dbReference type="PANTHER" id="PTHR13090:SF1">
    <property type="entry name" value="ARGININE-HYDROXYLASE NDUFAF5, MITOCHONDRIAL"/>
    <property type="match status" value="1"/>
</dbReference>
<evidence type="ECO:0000256" key="1">
    <source>
        <dbReference type="ARBA" id="ARBA00000852"/>
    </source>
</evidence>
<evidence type="ECO:0000256" key="6">
    <source>
        <dbReference type="ARBA" id="ARBA00022691"/>
    </source>
</evidence>
<dbReference type="GO" id="GO:0102130">
    <property type="term" value="F:malonyl-CoA methyltransferase activity"/>
    <property type="evidence" value="ECO:0007669"/>
    <property type="project" value="UniProtKB-EC"/>
</dbReference>
<evidence type="ECO:0000256" key="3">
    <source>
        <dbReference type="ARBA" id="ARBA00012327"/>
    </source>
</evidence>
<dbReference type="GO" id="GO:0032259">
    <property type="term" value="P:methylation"/>
    <property type="evidence" value="ECO:0007669"/>
    <property type="project" value="UniProtKB-KW"/>
</dbReference>
<dbReference type="KEGG" id="kpd:CW740_09975"/>
<keyword evidence="7 8" id="KW-0093">Biotin biosynthesis</keyword>
<evidence type="ECO:0000256" key="4">
    <source>
        <dbReference type="ARBA" id="ARBA00022603"/>
    </source>
</evidence>
<keyword evidence="6 8" id="KW-0949">S-adenosyl-L-methionine</keyword>
<comment type="similarity">
    <text evidence="8">Belongs to the methyltransferase superfamily.</text>
</comment>
<evidence type="ECO:0000256" key="5">
    <source>
        <dbReference type="ARBA" id="ARBA00022679"/>
    </source>
</evidence>
<dbReference type="PANTHER" id="PTHR13090">
    <property type="entry name" value="ARGININE-HYDROXYLASE NDUFAF5, MITOCHONDRIAL"/>
    <property type="match status" value="1"/>
</dbReference>
<dbReference type="RefSeq" id="WP_106647356.1">
    <property type="nucleotide sequence ID" value="NZ_BMGO01000001.1"/>
</dbReference>
<dbReference type="InterPro" id="IPR050602">
    <property type="entry name" value="Malonyl-ACP_OMT"/>
</dbReference>
<comment type="catalytic activity">
    <reaction evidence="1 8">
        <text>malonyl-[ACP] + S-adenosyl-L-methionine = malonyl-[ACP] methyl ester + S-adenosyl-L-homocysteine</text>
        <dbReference type="Rhea" id="RHEA:17105"/>
        <dbReference type="Rhea" id="RHEA-COMP:9623"/>
        <dbReference type="Rhea" id="RHEA-COMP:9954"/>
        <dbReference type="ChEBI" id="CHEBI:57856"/>
        <dbReference type="ChEBI" id="CHEBI:59789"/>
        <dbReference type="ChEBI" id="CHEBI:78449"/>
        <dbReference type="ChEBI" id="CHEBI:78845"/>
        <dbReference type="EC" id="2.1.1.197"/>
    </reaction>
</comment>
<dbReference type="OrthoDB" id="9760689at2"/>
<dbReference type="NCBIfam" id="TIGR02072">
    <property type="entry name" value="BioC"/>
    <property type="match status" value="1"/>
</dbReference>
<dbReference type="EMBL" id="CP025120">
    <property type="protein sequence ID" value="AUD79549.1"/>
    <property type="molecule type" value="Genomic_DNA"/>
</dbReference>
<dbReference type="GO" id="GO:0008757">
    <property type="term" value="F:S-adenosylmethionine-dependent methyltransferase activity"/>
    <property type="evidence" value="ECO:0007669"/>
    <property type="project" value="InterPro"/>
</dbReference>
<name>A0A2K9B091_9GAMM</name>
<accession>A0A2K9B091</accession>
<sequence length="285" mass="32178">MSKAPQARINQISKEDIARSFSRAAKTYDDAAFFQKLAGERLLERLQYFKLQPTNILDLGCGTGYFTRELSGRFPNAKVTGADLAKGMIDFCRAQSNQEDYVCADALQLPFDTNSFDFVFSNLTIQWIEELPQLFQELNRVLKPEGLLLFTTLGPDTLYELKQSWAALNDYQHVNNFIDMHHVGDAMLSARMSDPVVDNEPVVIGYNRATELMRDLKNIGAHNIDSSRNHGLTSPRQLRKLEQEYSKFRMDDGQLPATYELVYGHAFGTEAGAAVGYHDYAVEIG</sequence>
<dbReference type="InterPro" id="IPR029063">
    <property type="entry name" value="SAM-dependent_MTases_sf"/>
</dbReference>
<dbReference type="EC" id="2.1.1.197" evidence="3 8"/>
<dbReference type="Proteomes" id="UP000232693">
    <property type="component" value="Chromosome"/>
</dbReference>
<dbReference type="SUPFAM" id="SSF53335">
    <property type="entry name" value="S-adenosyl-L-methionine-dependent methyltransferases"/>
    <property type="match status" value="1"/>
</dbReference>
<keyword evidence="4 8" id="KW-0489">Methyltransferase</keyword>
<reference evidence="9 10" key="1">
    <citation type="submission" date="2017-12" db="EMBL/GenBank/DDBJ databases">
        <title>Kangiella profundi FT102 completed genome.</title>
        <authorList>
            <person name="Xu J."/>
            <person name="Wang J."/>
            <person name="Lu Y."/>
        </authorList>
    </citation>
    <scope>NUCLEOTIDE SEQUENCE [LARGE SCALE GENOMIC DNA]</scope>
    <source>
        <strain evidence="9 10">FT102</strain>
    </source>
</reference>
<dbReference type="CDD" id="cd02440">
    <property type="entry name" value="AdoMet_MTases"/>
    <property type="match status" value="1"/>
</dbReference>
<evidence type="ECO:0000313" key="9">
    <source>
        <dbReference type="EMBL" id="AUD79549.1"/>
    </source>
</evidence>
<comment type="function">
    <text evidence="8">Converts the free carboxyl group of a malonyl-thioester to its methyl ester by transfer of a methyl group from S-adenosyl-L-methionine (SAM). It allows to synthesize pimeloyl-ACP via the fatty acid synthetic pathway.</text>
</comment>
<gene>
    <name evidence="8 9" type="primary">bioC</name>
    <name evidence="9" type="ORF">CW740_09975</name>
</gene>
<evidence type="ECO:0000256" key="8">
    <source>
        <dbReference type="HAMAP-Rule" id="MF_00835"/>
    </source>
</evidence>
<dbReference type="AlphaFoldDB" id="A0A2K9B091"/>
<evidence type="ECO:0000313" key="10">
    <source>
        <dbReference type="Proteomes" id="UP000232693"/>
    </source>
</evidence>
<dbReference type="GO" id="GO:0009102">
    <property type="term" value="P:biotin biosynthetic process"/>
    <property type="evidence" value="ECO:0007669"/>
    <property type="project" value="UniProtKB-UniRule"/>
</dbReference>
<dbReference type="InterPro" id="IPR011814">
    <property type="entry name" value="BioC"/>
</dbReference>
<keyword evidence="10" id="KW-1185">Reference proteome</keyword>
<proteinExistence type="inferred from homology"/>
<dbReference type="InterPro" id="IPR013216">
    <property type="entry name" value="Methyltransf_11"/>
</dbReference>
<dbReference type="Pfam" id="PF08241">
    <property type="entry name" value="Methyltransf_11"/>
    <property type="match status" value="1"/>
</dbReference>
<dbReference type="Gene3D" id="3.40.50.150">
    <property type="entry name" value="Vaccinia Virus protein VP39"/>
    <property type="match status" value="1"/>
</dbReference>